<keyword evidence="1" id="KW-1133">Transmembrane helix</keyword>
<protein>
    <submittedName>
        <fullName evidence="2">F21D18.1</fullName>
    </submittedName>
</protein>
<reference evidence="2" key="3">
    <citation type="submission" date="2000-06" db="EMBL/GenBank/DDBJ databases">
        <authorList>
            <person name="Cheuk R."/>
            <person name="Shinn P."/>
            <person name="Brooks S."/>
            <person name="Buehler E."/>
            <person name="Chao Q."/>
            <person name="Johnson-Hopson C."/>
            <person name="Khan S."/>
            <person name="Kim C."/>
            <person name="Altafi H."/>
            <person name="Bei B."/>
            <person name="Chin C."/>
            <person name="Chiou J."/>
            <person name="Choi E."/>
            <person name="Conn L."/>
            <person name="Conway A."/>
            <person name="Gonzalez A."/>
            <person name="Hansen N."/>
            <person name="Howing B."/>
            <person name="Koo T."/>
            <person name="Lam B."/>
            <person name="Lee J."/>
            <person name="Lenz C."/>
            <person name="Li J."/>
            <person name="Liu A."/>
            <person name="Liu J."/>
            <person name="Liu S."/>
            <person name="Mukharsky N."/>
            <person name="Nguyen M."/>
            <person name="Palm C."/>
            <person name="Pham P."/>
            <person name="Sakano H."/>
            <person name="Schwartz J."/>
            <person name="Southwick A."/>
            <person name="Thaveri A."/>
            <person name="Toriumi M."/>
            <person name="Vaysberg M."/>
            <person name="Yu G."/>
            <person name="Davis R."/>
            <person name="Federspiel N."/>
            <person name="Theologis A."/>
            <person name="Ecker J."/>
        </authorList>
    </citation>
    <scope>NUCLEOTIDE SEQUENCE</scope>
</reference>
<accession>Q9LNH8</accession>
<evidence type="ECO:0000256" key="1">
    <source>
        <dbReference type="SAM" id="Phobius"/>
    </source>
</evidence>
<reference key="1">
    <citation type="journal article" date="2000" name="Nature">
        <title>Sequence and analysis of chromosome 1 of the plant Arabidopsis thaliana.</title>
        <authorList>
            <person name="Theologis A."/>
            <person name="Ecker J.R."/>
            <person name="Palm C.J."/>
            <person name="Federspiel N.A."/>
            <person name="Kaul S."/>
            <person name="White O."/>
            <person name="Alonso J."/>
            <person name="Altafi H."/>
            <person name="Araujo R."/>
            <person name="Bowman C.L."/>
            <person name="Brooks S.Y."/>
            <person name="Buehler E."/>
            <person name="Chan A."/>
            <person name="Chao Q."/>
            <person name="Chen H."/>
            <person name="Cheuk R.F."/>
            <person name="Chin C.W."/>
            <person name="Chung M.K."/>
            <person name="Conn L."/>
            <person name="Conway A.B."/>
            <person name="Conway A.R."/>
            <person name="Creasy T.H."/>
            <person name="Dewar K."/>
            <person name="Dunn P."/>
            <person name="Etgu P."/>
            <person name="Feldblyum T.V."/>
            <person name="Feng J."/>
            <person name="Fong B."/>
            <person name="Fujii C.Y."/>
            <person name="Gill J.E."/>
            <person name="Goldsmith A.D."/>
            <person name="Haas B."/>
            <person name="Hansen N.F."/>
            <person name="Hughes B."/>
            <person name="Huizar L."/>
            <person name="Hunter J.L."/>
            <person name="Jenkins J."/>
            <person name="Johnson-Hopson C."/>
            <person name="Khan S."/>
            <person name="Khaykin E."/>
            <person name="Kim C.J."/>
            <person name="Koo H.L."/>
            <person name="Kremenetskaia I."/>
            <person name="Kurtz D.B."/>
            <person name="Kwan A."/>
            <person name="Lam B."/>
            <person name="Langin-Hooper S."/>
            <person name="Lee A."/>
            <person name="Lee J.M."/>
            <person name="Lenz C.A."/>
            <person name="Li J.H."/>
            <person name="Li Y."/>
            <person name="Lin X."/>
            <person name="Liu S.X."/>
            <person name="Liu Z.A."/>
            <person name="Luros J.S."/>
            <person name="Maiti R."/>
            <person name="Marziali A."/>
            <person name="Militscher J."/>
            <person name="Miranda M."/>
            <person name="Nguyen M."/>
            <person name="Nierman W.C."/>
            <person name="Osborne B.I."/>
            <person name="Pai G."/>
            <person name="Peterson J."/>
            <person name="Pham P.K."/>
            <person name="Rizzo M."/>
            <person name="Rooney T."/>
            <person name="Rowley D."/>
            <person name="Sakano H."/>
            <person name="Salzberg S.L."/>
            <person name="Schwartz J.R."/>
            <person name="Shinn P."/>
            <person name="Southwick A.M."/>
            <person name="Sun H."/>
            <person name="Tallon L.J."/>
            <person name="Tambunga G."/>
            <person name="Toriumi M.J."/>
            <person name="Town C.D."/>
            <person name="Utterback T."/>
            <person name="Van Aken S."/>
            <person name="Vaysberg M."/>
            <person name="Vysotskaia V.S."/>
            <person name="Walker M."/>
            <person name="Wu D."/>
            <person name="Yu G."/>
            <person name="Fraser C.M."/>
            <person name="Venter J.C."/>
            <person name="Davis R.W."/>
        </authorList>
    </citation>
    <scope>NUCLEOTIDE SEQUENCE [LARGE SCALE GENOMIC DNA]</scope>
    <source>
        <strain>cv. Columbia</strain>
    </source>
</reference>
<dbReference type="AlphaFoldDB" id="Q9LNH8"/>
<feature type="transmembrane region" description="Helical" evidence="1">
    <location>
        <begin position="74"/>
        <end position="104"/>
    </location>
</feature>
<evidence type="ECO:0000313" key="2">
    <source>
        <dbReference type="EMBL" id="AAF79513.1"/>
    </source>
</evidence>
<feature type="transmembrane region" description="Helical" evidence="1">
    <location>
        <begin position="38"/>
        <end position="62"/>
    </location>
</feature>
<keyword evidence="1" id="KW-0812">Transmembrane</keyword>
<reference evidence="2" key="2">
    <citation type="submission" date="2000-04" db="EMBL/GenBank/DDBJ databases">
        <title>Genomic sequence for Arabidopsis thaliana BAC F21D18 from chromosome I.</title>
        <authorList>
            <person name="Chao Q."/>
            <person name="Brooks S."/>
            <person name="Buehler E."/>
            <person name="Johnson-Hopson C."/>
            <person name="Khan S."/>
            <person name="Kim C."/>
            <person name="Shinn P."/>
            <person name="Altafi H."/>
            <person name="Bei Q."/>
            <person name="Chin C."/>
            <person name="Chiou J."/>
            <person name="Choi E."/>
            <person name="Conn L."/>
            <person name="Conway A."/>
            <person name="Gonzales A."/>
            <person name="Hansen N."/>
            <person name="Howng B."/>
            <person name="Koo T."/>
            <person name="Lam B."/>
            <person name="Lee J."/>
            <person name="Lenz C."/>
            <person name="Li J."/>
            <person name="Liu A."/>
            <person name="Liu K."/>
            <person name="Liu S."/>
            <person name="Mukharsky N."/>
            <person name="Nguyen M."/>
            <person name="Palm C."/>
            <person name="Pham P."/>
            <person name="Sakano H."/>
            <person name="Schwartz J."/>
            <person name="Southwick A."/>
            <person name="Thaveri A."/>
            <person name="Toriumi M."/>
            <person name="Vaysberg M."/>
            <person name="Yu G."/>
            <person name="Federspiel N.A."/>
            <person name="Theologis A."/>
            <person name="Ecker J.R."/>
        </authorList>
    </citation>
    <scope>NUCLEOTIDE SEQUENCE</scope>
</reference>
<proteinExistence type="predicted"/>
<keyword evidence="1" id="KW-0472">Membrane</keyword>
<name>Q9LNH8_ARATH</name>
<organism evidence="2">
    <name type="scientific">Arabidopsis thaliana</name>
    <name type="common">Mouse-ear cress</name>
    <dbReference type="NCBI Taxonomy" id="3702"/>
    <lineage>
        <taxon>Eukaryota</taxon>
        <taxon>Viridiplantae</taxon>
        <taxon>Streptophyta</taxon>
        <taxon>Embryophyta</taxon>
        <taxon>Tracheophyta</taxon>
        <taxon>Spermatophyta</taxon>
        <taxon>Magnoliopsida</taxon>
        <taxon>eudicotyledons</taxon>
        <taxon>Gunneridae</taxon>
        <taxon>Pentapetalae</taxon>
        <taxon>rosids</taxon>
        <taxon>malvids</taxon>
        <taxon>Brassicales</taxon>
        <taxon>Brassicaceae</taxon>
        <taxon>Camelineae</taxon>
        <taxon>Arabidopsis</taxon>
    </lineage>
</organism>
<dbReference type="EMBL" id="AC023673">
    <property type="protein sequence ID" value="AAF79513.1"/>
    <property type="molecule type" value="Genomic_DNA"/>
</dbReference>
<sequence length="133" mass="16237">MTDLLKQVTIYLIRREINIEIPLGFLLKKRSLSTKNRGLLSLLFNVKLFFNFFFLGFFSWFWSNRSHMLLCCQILFLLIVWASFFYFIFGSHVFLFYLFLFYFYKIKLILNAKNIRKNQTKGFWLLYTKFVSI</sequence>